<gene>
    <name evidence="3" type="ORF">MOBUDSM44075_04724</name>
</gene>
<sequence>MTHVWGQAGENVGGGLIRTEQRLTGCSTCGFTLWTPVAALSVSQAGLYDDARFPGRLIVSLNEHVEHFDQADPHLLASFMSDLQEASLVLRKMANVERVNIAMLGNKEPHLHAHVIPRRVEDDNYGLSPWENAAPHSRLTSADQTIFVDLLKHGFAEVGRSTQAITS</sequence>
<protein>
    <recommendedName>
        <fullName evidence="2">HIT domain-containing protein</fullName>
    </recommendedName>
</protein>
<comment type="caution">
    <text evidence="3">The sequence shown here is derived from an EMBL/GenBank/DDBJ whole genome shotgun (WGS) entry which is preliminary data.</text>
</comment>
<dbReference type="InterPro" id="IPR011146">
    <property type="entry name" value="HIT-like"/>
</dbReference>
<organism evidence="3 4">
    <name type="scientific">Mycolicibacterium obuense</name>
    <dbReference type="NCBI Taxonomy" id="1807"/>
    <lineage>
        <taxon>Bacteria</taxon>
        <taxon>Bacillati</taxon>
        <taxon>Actinomycetota</taxon>
        <taxon>Actinomycetes</taxon>
        <taxon>Mycobacteriales</taxon>
        <taxon>Mycobacteriaceae</taxon>
        <taxon>Mycolicibacterium</taxon>
    </lineage>
</organism>
<feature type="domain" description="HIT" evidence="2">
    <location>
        <begin position="54"/>
        <end position="125"/>
    </location>
</feature>
<accession>A0A0J6VG80</accession>
<dbReference type="PATRIC" id="fig|1807.14.peg.4759"/>
<evidence type="ECO:0000313" key="4">
    <source>
        <dbReference type="Proteomes" id="UP000036313"/>
    </source>
</evidence>
<dbReference type="InterPro" id="IPR036265">
    <property type="entry name" value="HIT-like_sf"/>
</dbReference>
<feature type="short sequence motif" description="Histidine triad motif" evidence="1">
    <location>
        <begin position="110"/>
        <end position="114"/>
    </location>
</feature>
<evidence type="ECO:0000259" key="2">
    <source>
        <dbReference type="PROSITE" id="PS51084"/>
    </source>
</evidence>
<reference evidence="3 4" key="1">
    <citation type="journal article" date="2015" name="Genome Biol. Evol.">
        <title>Characterization of Three Mycobacterium spp. with Potential Use in Bioremediation by Genome Sequencing and Comparative Genomics.</title>
        <authorList>
            <person name="Das S."/>
            <person name="Pettersson B.M."/>
            <person name="Behra P.R."/>
            <person name="Ramesh M."/>
            <person name="Dasgupta S."/>
            <person name="Bhattacharya A."/>
            <person name="Kirsebom L.A."/>
        </authorList>
    </citation>
    <scope>NUCLEOTIDE SEQUENCE [LARGE SCALE GENOMIC DNA]</scope>
    <source>
        <strain evidence="3 4">DSM 44075</strain>
    </source>
</reference>
<dbReference type="RefSeq" id="WP_082164333.1">
    <property type="nucleotide sequence ID" value="NZ_JYNU01000057.1"/>
</dbReference>
<dbReference type="GO" id="GO:0003824">
    <property type="term" value="F:catalytic activity"/>
    <property type="evidence" value="ECO:0007669"/>
    <property type="project" value="InterPro"/>
</dbReference>
<dbReference type="Gene3D" id="3.30.428.10">
    <property type="entry name" value="HIT-like"/>
    <property type="match status" value="1"/>
</dbReference>
<evidence type="ECO:0000313" key="3">
    <source>
        <dbReference type="EMBL" id="KMO69299.1"/>
    </source>
</evidence>
<name>A0A0J6VG80_9MYCO</name>
<dbReference type="EMBL" id="JYNU01000057">
    <property type="protein sequence ID" value="KMO69299.1"/>
    <property type="molecule type" value="Genomic_DNA"/>
</dbReference>
<dbReference type="SUPFAM" id="SSF54197">
    <property type="entry name" value="HIT-like"/>
    <property type="match status" value="1"/>
</dbReference>
<dbReference type="Proteomes" id="UP000036313">
    <property type="component" value="Unassembled WGS sequence"/>
</dbReference>
<dbReference type="AlphaFoldDB" id="A0A0J6VG80"/>
<dbReference type="Pfam" id="PF01230">
    <property type="entry name" value="HIT"/>
    <property type="match status" value="1"/>
</dbReference>
<evidence type="ECO:0000256" key="1">
    <source>
        <dbReference type="PROSITE-ProRule" id="PRU00464"/>
    </source>
</evidence>
<proteinExistence type="predicted"/>
<dbReference type="PROSITE" id="PS51084">
    <property type="entry name" value="HIT_2"/>
    <property type="match status" value="1"/>
</dbReference>